<reference evidence="2 3" key="1">
    <citation type="journal article" date="2018" name="Nat. Biotechnol.">
        <title>A standardized bacterial taxonomy based on genome phylogeny substantially revises the tree of life.</title>
        <authorList>
            <person name="Parks D.H."/>
            <person name="Chuvochina M."/>
            <person name="Waite D.W."/>
            <person name="Rinke C."/>
            <person name="Skarshewski A."/>
            <person name="Chaumeil P.A."/>
            <person name="Hugenholtz P."/>
        </authorList>
    </citation>
    <scope>NUCLEOTIDE SEQUENCE [LARGE SCALE GENOMIC DNA]</scope>
    <source>
        <strain evidence="2">UBA12544</strain>
    </source>
</reference>
<dbReference type="InterPro" id="IPR013022">
    <property type="entry name" value="Xyl_isomerase-like_TIM-brl"/>
</dbReference>
<comment type="caution">
    <text evidence="2">The sequence shown here is derived from an EMBL/GenBank/DDBJ whole genome shotgun (WGS) entry which is preliminary data.</text>
</comment>
<evidence type="ECO:0000313" key="3">
    <source>
        <dbReference type="Proteomes" id="UP000264445"/>
    </source>
</evidence>
<dbReference type="InterPro" id="IPR036237">
    <property type="entry name" value="Xyl_isomerase-like_sf"/>
</dbReference>
<dbReference type="Gene3D" id="3.20.20.150">
    <property type="entry name" value="Divalent-metal-dependent TIM barrel enzymes"/>
    <property type="match status" value="1"/>
</dbReference>
<proteinExistence type="predicted"/>
<evidence type="ECO:0000313" key="2">
    <source>
        <dbReference type="EMBL" id="HBT48465.1"/>
    </source>
</evidence>
<gene>
    <name evidence="2" type="ORF">DEA61_01095</name>
</gene>
<dbReference type="OMA" id="YSARNFQ"/>
<dbReference type="AlphaFoldDB" id="A0A117KW30"/>
<organism evidence="2 3">
    <name type="scientific">Caldanaerobacter subterraneus</name>
    <dbReference type="NCBI Taxonomy" id="911092"/>
    <lineage>
        <taxon>Bacteria</taxon>
        <taxon>Bacillati</taxon>
        <taxon>Bacillota</taxon>
        <taxon>Clostridia</taxon>
        <taxon>Thermoanaerobacterales</taxon>
        <taxon>Thermoanaerobacteraceae</taxon>
        <taxon>Caldanaerobacter</taxon>
    </lineage>
</organism>
<dbReference type="EMBL" id="DOLB01000023">
    <property type="protein sequence ID" value="HBT48465.1"/>
    <property type="molecule type" value="Genomic_DNA"/>
</dbReference>
<dbReference type="GO" id="GO:0016853">
    <property type="term" value="F:isomerase activity"/>
    <property type="evidence" value="ECO:0007669"/>
    <property type="project" value="UniProtKB-KW"/>
</dbReference>
<dbReference type="SUPFAM" id="SSF51658">
    <property type="entry name" value="Xylose isomerase-like"/>
    <property type="match status" value="1"/>
</dbReference>
<dbReference type="PANTHER" id="PTHR12110">
    <property type="entry name" value="HYDROXYPYRUVATE ISOMERASE"/>
    <property type="match status" value="1"/>
</dbReference>
<dbReference type="RefSeq" id="WP_009609947.1">
    <property type="nucleotide sequence ID" value="NZ_DOLB01000023.1"/>
</dbReference>
<accession>A0A117KW30</accession>
<dbReference type="Pfam" id="PF01261">
    <property type="entry name" value="AP_endonuc_2"/>
    <property type="match status" value="1"/>
</dbReference>
<protein>
    <submittedName>
        <fullName evidence="2">Sugar phosphate isomerase/epimerase</fullName>
    </submittedName>
</protein>
<keyword evidence="2" id="KW-0413">Isomerase</keyword>
<evidence type="ECO:0000259" key="1">
    <source>
        <dbReference type="Pfam" id="PF01261"/>
    </source>
</evidence>
<dbReference type="Proteomes" id="UP000264445">
    <property type="component" value="Unassembled WGS sequence"/>
</dbReference>
<sequence length="248" mass="28254">MLPIALQLYTVREEAQKDFTGTLEKVAEMGYEGVEFAGYGGLKASELKKVLDRTGLKAAGSHVGIELLKKDLNGVLEYSLEIGNRYIVCPGVPYKSKEDYIEMAKFFNEVGERCKEKGLIFCYHNHAHEFEIYDGEYGLDILFKNTDKESVKAEIDVYWVKYAGVDPLEYLKKFSGRLPLIHLKDMDGKDRSNTEIGNGIIDFKKIVKVAEENGVEWLIVEQDECKRSPLESAKISLENLRRILKEEL</sequence>
<dbReference type="InterPro" id="IPR050312">
    <property type="entry name" value="IolE/XylAMocC-like"/>
</dbReference>
<name>A0A117KW30_9THEO</name>
<dbReference type="PANTHER" id="PTHR12110:SF41">
    <property type="entry name" value="INOSOSE DEHYDRATASE"/>
    <property type="match status" value="1"/>
</dbReference>
<feature type="domain" description="Xylose isomerase-like TIM barrel" evidence="1">
    <location>
        <begin position="23"/>
        <end position="242"/>
    </location>
</feature>